<keyword evidence="4 6" id="KW-0808">Transferase</keyword>
<dbReference type="EC" id="2.4.1.287" evidence="6"/>
<comment type="caution">
    <text evidence="6">The sequence shown here is derived from an EMBL/GenBank/DDBJ whole genome shotgun (WGS) entry which is preliminary data.</text>
</comment>
<evidence type="ECO:0000259" key="5">
    <source>
        <dbReference type="Pfam" id="PF00535"/>
    </source>
</evidence>
<dbReference type="Gene3D" id="3.90.550.10">
    <property type="entry name" value="Spore Coat Polysaccharide Biosynthesis Protein SpsA, Chain A"/>
    <property type="match status" value="1"/>
</dbReference>
<dbReference type="InterPro" id="IPR001173">
    <property type="entry name" value="Glyco_trans_2-like"/>
</dbReference>
<dbReference type="SUPFAM" id="SSF53448">
    <property type="entry name" value="Nucleotide-diphospho-sugar transferases"/>
    <property type="match status" value="1"/>
</dbReference>
<evidence type="ECO:0000313" key="6">
    <source>
        <dbReference type="EMBL" id="KIU25108.1"/>
    </source>
</evidence>
<dbReference type="PANTHER" id="PTHR43179">
    <property type="entry name" value="RHAMNOSYLTRANSFERASE WBBL"/>
    <property type="match status" value="1"/>
</dbReference>
<proteinExistence type="inferred from homology"/>
<dbReference type="InterPro" id="IPR029044">
    <property type="entry name" value="Nucleotide-diphossugar_trans"/>
</dbReference>
<dbReference type="Pfam" id="PF00535">
    <property type="entry name" value="Glycos_transf_2"/>
    <property type="match status" value="1"/>
</dbReference>
<accession>A0A0D1JV69</accession>
<dbReference type="CDD" id="cd04185">
    <property type="entry name" value="GT_2_like_b"/>
    <property type="match status" value="1"/>
</dbReference>
<evidence type="ECO:0000256" key="1">
    <source>
        <dbReference type="ARBA" id="ARBA00004776"/>
    </source>
</evidence>
<dbReference type="EMBL" id="JWHT01000015">
    <property type="protein sequence ID" value="KIU25108.1"/>
    <property type="molecule type" value="Genomic_DNA"/>
</dbReference>
<keyword evidence="3 6" id="KW-0328">Glycosyltransferase</keyword>
<evidence type="ECO:0000256" key="4">
    <source>
        <dbReference type="ARBA" id="ARBA00022679"/>
    </source>
</evidence>
<dbReference type="PATRIC" id="fig|137591.24.peg.701"/>
<protein>
    <submittedName>
        <fullName evidence="6">GlfT1 protein</fullName>
        <ecNumber evidence="6">2.4.1.287</ecNumber>
    </submittedName>
</protein>
<evidence type="ECO:0000313" key="7">
    <source>
        <dbReference type="Proteomes" id="UP000032289"/>
    </source>
</evidence>
<evidence type="ECO:0000256" key="2">
    <source>
        <dbReference type="ARBA" id="ARBA00006739"/>
    </source>
</evidence>
<dbReference type="GO" id="GO:0016757">
    <property type="term" value="F:glycosyltransferase activity"/>
    <property type="evidence" value="ECO:0007669"/>
    <property type="project" value="UniProtKB-KW"/>
</dbReference>
<sequence>MTVSAVVVTYNRLPMLKEVIAALQASETPVDNIIVVDNKSNADTQEYLTSLGDQIRYVRLEENIGGAGGFNKGIRYFMEETVDDYVWLMDDDTVPTPTALTELVGSAAKVDNKFGFLSSDVRWTDNSRAKMNLPFPIDRFKKIPLDATKMEQLRNATFVSVMFSREVVDKIGLPVKEFFIWGDDIEYTERAARVYPGYMVPTSRVIHKMAQNVESNVSLDSIDRVPRYFYAFRNRMYFSRNRGFVRFLRAHIRIAYEAAMIFFNGQPKKMLRLKMVLKGVTTGWFFKPKVEFAKNKAKG</sequence>
<dbReference type="PANTHER" id="PTHR43179:SF12">
    <property type="entry name" value="GALACTOFURANOSYLTRANSFERASE GLFT2"/>
    <property type="match status" value="1"/>
</dbReference>
<name>A0A0D1JV69_9LACO</name>
<gene>
    <name evidence="6" type="primary">glfT1</name>
    <name evidence="6" type="ORF">ab3b_00721</name>
</gene>
<comment type="pathway">
    <text evidence="1">Cell wall biogenesis; cell wall polysaccharide biosynthesis.</text>
</comment>
<feature type="domain" description="Glycosyltransferase 2-like" evidence="5">
    <location>
        <begin position="4"/>
        <end position="171"/>
    </location>
</feature>
<evidence type="ECO:0000256" key="3">
    <source>
        <dbReference type="ARBA" id="ARBA00022676"/>
    </source>
</evidence>
<dbReference type="AlphaFoldDB" id="A0A0D1JV69"/>
<dbReference type="RefSeq" id="WP_043940882.1">
    <property type="nucleotide sequence ID" value="NZ_JWHT01000015.1"/>
</dbReference>
<comment type="similarity">
    <text evidence="2">Belongs to the glycosyltransferase 2 family.</text>
</comment>
<reference evidence="6 7" key="1">
    <citation type="journal article" date="2015" name="Microbiology (Mosc.)">
        <title>Genomics of the Weissella cibaria species with an examination of its metabolic traits.</title>
        <authorList>
            <person name="Lynch K.M."/>
            <person name="Lucid A."/>
            <person name="Arendt E.K."/>
            <person name="Sleator R.D."/>
            <person name="Lucey B."/>
            <person name="Coffey A."/>
        </authorList>
    </citation>
    <scope>NUCLEOTIDE SEQUENCE [LARGE SCALE GENOMIC DNA]</scope>
    <source>
        <strain evidence="6 7">AB3b</strain>
    </source>
</reference>
<organism evidence="6 7">
    <name type="scientific">Weissella cibaria</name>
    <dbReference type="NCBI Taxonomy" id="137591"/>
    <lineage>
        <taxon>Bacteria</taxon>
        <taxon>Bacillati</taxon>
        <taxon>Bacillota</taxon>
        <taxon>Bacilli</taxon>
        <taxon>Lactobacillales</taxon>
        <taxon>Lactobacillaceae</taxon>
        <taxon>Weissella</taxon>
    </lineage>
</organism>
<dbReference type="Proteomes" id="UP000032289">
    <property type="component" value="Unassembled WGS sequence"/>
</dbReference>